<dbReference type="SMART" id="SM00827">
    <property type="entry name" value="PKS_AT"/>
    <property type="match status" value="1"/>
</dbReference>
<dbReference type="Proteomes" id="UP001385809">
    <property type="component" value="Unassembled WGS sequence"/>
</dbReference>
<dbReference type="InterPro" id="IPR006162">
    <property type="entry name" value="Ppantetheine_attach_site"/>
</dbReference>
<dbReference type="InterPro" id="IPR001227">
    <property type="entry name" value="Ac_transferase_dom_sf"/>
</dbReference>
<dbReference type="Gene3D" id="1.10.1200.10">
    <property type="entry name" value="ACP-like"/>
    <property type="match status" value="1"/>
</dbReference>
<gene>
    <name evidence="5" type="ORF">WCD74_29785</name>
</gene>
<dbReference type="SMART" id="SM00823">
    <property type="entry name" value="PKS_PP"/>
    <property type="match status" value="1"/>
</dbReference>
<protein>
    <submittedName>
        <fullName evidence="5">SDR family NAD(P)-dependent oxidoreductase</fullName>
    </submittedName>
</protein>
<dbReference type="Pfam" id="PF08659">
    <property type="entry name" value="KR"/>
    <property type="match status" value="1"/>
</dbReference>
<dbReference type="PANTHER" id="PTHR43775:SF51">
    <property type="entry name" value="INACTIVE PHENOLPHTHIOCEROL SYNTHESIS POLYKETIDE SYNTHASE TYPE I PKS1-RELATED"/>
    <property type="match status" value="1"/>
</dbReference>
<evidence type="ECO:0000256" key="1">
    <source>
        <dbReference type="ARBA" id="ARBA00022450"/>
    </source>
</evidence>
<name>A0ABU8MXD9_9PSEU</name>
<dbReference type="Gene3D" id="3.40.366.10">
    <property type="entry name" value="Malonyl-Coenzyme A Acyl Carrier Protein, domain 2"/>
    <property type="match status" value="1"/>
</dbReference>
<dbReference type="Pfam" id="PF18369">
    <property type="entry name" value="PKS_DE"/>
    <property type="match status" value="1"/>
</dbReference>
<dbReference type="SMART" id="SM00822">
    <property type="entry name" value="PKS_KR"/>
    <property type="match status" value="1"/>
</dbReference>
<dbReference type="Gene3D" id="6.10.140.1830">
    <property type="match status" value="1"/>
</dbReference>
<dbReference type="SUPFAM" id="SSF52151">
    <property type="entry name" value="FabD/lysophospholipase-like"/>
    <property type="match status" value="1"/>
</dbReference>
<dbReference type="Gene3D" id="3.40.50.720">
    <property type="entry name" value="NAD(P)-binding Rossmann-like Domain"/>
    <property type="match status" value="1"/>
</dbReference>
<dbReference type="EMBL" id="JBBEGN010000038">
    <property type="protein sequence ID" value="MEJ2871983.1"/>
    <property type="molecule type" value="Genomic_DNA"/>
</dbReference>
<evidence type="ECO:0000256" key="3">
    <source>
        <dbReference type="ARBA" id="ARBA00022679"/>
    </source>
</evidence>
<dbReference type="PROSITE" id="PS00012">
    <property type="entry name" value="PHOSPHOPANTETHEINE"/>
    <property type="match status" value="1"/>
</dbReference>
<dbReference type="InterPro" id="IPR020806">
    <property type="entry name" value="PKS_PP-bd"/>
</dbReference>
<sequence>AVNGPAACVISGDELKVAEVAARFERTKKLSVSHAFHSARMAPMLDEFRQVVQQLTFHEPRIPVVSNGSTEHIGDPEHWVSHVRDTVRFADTLQIMEAGVVLELGPDGTLSSLAEHGIPARPDVMKALGQLHLAGVEIDWQAVLPDARPTELPTYPWQHRRFWLEPAPVGGAAADPDEERFWDAVEREDLDDLAETMQLNGERREVAPALPVISAWRRERRRRAALDDLRMHETWEPRPAQPDRGDPPSGTVLVIVPPGVEAEVGTAMEVAPGTTRADLAARLAGTEADLVLSLLGELGGREAVLATAVLVQALGDAAVRAPLWCLTRGTADPAFGDDPGQTALAGLGRSVALEHPDRWGGLVDVPVGEVPWAEVLAAISADDDEDQLAVTPTGTRVRRIVPAGPVDADAWTPRGTVLVTGGTGALGRHVARWAADRGAEHLVLASRSGAEADGVDDLVADLEARGAAATVTSCDLTDRDAVAALLPSLPGDLTAVVHAAGAPQLARLEETTAEEFTQVLAAKVDGAEHLDALLHDTPLDAFVLFSSIAATWGSGGQAAYAAANAWLDGLARARRGRGLAATAVAWGAWSGGGMAGSDEGADHLRRQGLDLMDPEVAVGALGGLPDEGPVVAVAAVRWSRFLPAFTTARPAPLFAAFAEPEVVEEDGAGDDRAATWTAGLLELAPDDRAREALEVVRREASSVAGLSGPRAVDPDVGFFAAGFDSLTVVELRDRLRAVTGVTLATTVVFDHPTPTELAAHLLDEVLATVPPPAPEPAPGGPLAELDRLERSLDDAAEITAEERAAVVDRLEDLLGRWRTPTGDDGGDALADASAEDMFSLIEQEFGKS</sequence>
<reference evidence="5 6" key="1">
    <citation type="submission" date="2024-03" db="EMBL/GenBank/DDBJ databases">
        <title>Actinomycetospora sp. OC33-EN08, a novel actinomycete isolated from wild orchid (Aerides multiflora).</title>
        <authorList>
            <person name="Suriyachadkun C."/>
        </authorList>
    </citation>
    <scope>NUCLEOTIDE SEQUENCE [LARGE SCALE GENOMIC DNA]</scope>
    <source>
        <strain evidence="5 6">OC33-EN08</strain>
    </source>
</reference>
<keyword evidence="6" id="KW-1185">Reference proteome</keyword>
<accession>A0ABU8MXD9</accession>
<dbReference type="InterPro" id="IPR014043">
    <property type="entry name" value="Acyl_transferase_dom"/>
</dbReference>
<keyword evidence="2" id="KW-0597">Phosphoprotein</keyword>
<dbReference type="InterPro" id="IPR016035">
    <property type="entry name" value="Acyl_Trfase/lysoPLipase"/>
</dbReference>
<dbReference type="InterPro" id="IPR057326">
    <property type="entry name" value="KR_dom"/>
</dbReference>
<evidence type="ECO:0000313" key="6">
    <source>
        <dbReference type="Proteomes" id="UP001385809"/>
    </source>
</evidence>
<organism evidence="5 6">
    <name type="scientific">Actinomycetospora aurantiaca</name>
    <dbReference type="NCBI Taxonomy" id="3129233"/>
    <lineage>
        <taxon>Bacteria</taxon>
        <taxon>Bacillati</taxon>
        <taxon>Actinomycetota</taxon>
        <taxon>Actinomycetes</taxon>
        <taxon>Pseudonocardiales</taxon>
        <taxon>Pseudonocardiaceae</taxon>
        <taxon>Actinomycetospora</taxon>
    </lineage>
</organism>
<feature type="domain" description="Carrier" evidence="4">
    <location>
        <begin position="690"/>
        <end position="765"/>
    </location>
</feature>
<dbReference type="SUPFAM" id="SSF51735">
    <property type="entry name" value="NAD(P)-binding Rossmann-fold domains"/>
    <property type="match status" value="2"/>
</dbReference>
<dbReference type="CDD" id="cd08952">
    <property type="entry name" value="KR_1_SDR_x"/>
    <property type="match status" value="1"/>
</dbReference>
<dbReference type="InterPro" id="IPR013968">
    <property type="entry name" value="PKS_KR"/>
</dbReference>
<dbReference type="PANTHER" id="PTHR43775">
    <property type="entry name" value="FATTY ACID SYNTHASE"/>
    <property type="match status" value="1"/>
</dbReference>
<dbReference type="SUPFAM" id="SSF47336">
    <property type="entry name" value="ACP-like"/>
    <property type="match status" value="1"/>
</dbReference>
<dbReference type="InterPro" id="IPR036736">
    <property type="entry name" value="ACP-like_sf"/>
</dbReference>
<comment type="caution">
    <text evidence="5">The sequence shown here is derived from an EMBL/GenBank/DDBJ whole genome shotgun (WGS) entry which is preliminary data.</text>
</comment>
<dbReference type="InterPro" id="IPR041618">
    <property type="entry name" value="PKS_DE"/>
</dbReference>
<evidence type="ECO:0000259" key="4">
    <source>
        <dbReference type="PROSITE" id="PS50075"/>
    </source>
</evidence>
<evidence type="ECO:0000313" key="5">
    <source>
        <dbReference type="EMBL" id="MEJ2871983.1"/>
    </source>
</evidence>
<dbReference type="Pfam" id="PF00550">
    <property type="entry name" value="PP-binding"/>
    <property type="match status" value="1"/>
</dbReference>
<evidence type="ECO:0000256" key="2">
    <source>
        <dbReference type="ARBA" id="ARBA00022553"/>
    </source>
</evidence>
<dbReference type="InterPro" id="IPR050091">
    <property type="entry name" value="PKS_NRPS_Biosynth_Enz"/>
</dbReference>
<proteinExistence type="predicted"/>
<dbReference type="PROSITE" id="PS50075">
    <property type="entry name" value="CARRIER"/>
    <property type="match status" value="1"/>
</dbReference>
<keyword evidence="3" id="KW-0808">Transferase</keyword>
<feature type="non-terminal residue" evidence="5">
    <location>
        <position position="1"/>
    </location>
</feature>
<dbReference type="InterPro" id="IPR009081">
    <property type="entry name" value="PP-bd_ACP"/>
</dbReference>
<dbReference type="Gene3D" id="3.30.70.3290">
    <property type="match status" value="1"/>
</dbReference>
<dbReference type="RefSeq" id="WP_337698563.1">
    <property type="nucleotide sequence ID" value="NZ_JBBEGN010000038.1"/>
</dbReference>
<dbReference type="InterPro" id="IPR036291">
    <property type="entry name" value="NAD(P)-bd_dom_sf"/>
</dbReference>
<keyword evidence="1" id="KW-0596">Phosphopantetheine</keyword>